<feature type="transmembrane region" description="Helical" evidence="1">
    <location>
        <begin position="168"/>
        <end position="196"/>
    </location>
</feature>
<feature type="transmembrane region" description="Helical" evidence="1">
    <location>
        <begin position="252"/>
        <end position="271"/>
    </location>
</feature>
<accession>A0A1M6QAA9</accession>
<sequence length="475" mass="54982">MLSYFKANDPYRLLGVFLILIIIRVAVLLSGVPLILPELKWLLLGERLGGEGMIMYRDVWDYTAPLSVLVYKWLDILFGKHQLVYQIVSMILVGFQAAIFNNVMLKNKAYNSPSYVPAIVYVLMMNLCFDFLTLSPVLMSMTFILLALNNLFKRMDNHTQDELFVYTGIYLGIAVLFYLPAIFYVLVTLISLFLYTGSIFRRILLLIVGFLLVLIFSGLFFYWNDSFLVYNHHLFMSIWAVDPSYFLSGKGMVIMVLVPFSIFLYSIYRTFKIGKYVNFQSKIQSVMLMFFVSGILAFFMVKERSTFQFIYLVPVMAFFVAHHLLVIKNWILAEATFLLIFVAIILNLLFPLRGWLFVDQLVGVERLLVQPSPYAELTEGKDILVIGEGIEHYKGASLATPYLDWQLSQIHLQHLNYFDNSAEVFLNFTSDMPEVIIDEQEVVPELFRMMPTIAAQYREHASHESVYVRINKQID</sequence>
<evidence type="ECO:0000313" key="3">
    <source>
        <dbReference type="Proteomes" id="UP000184474"/>
    </source>
</evidence>
<keyword evidence="1" id="KW-1133">Transmembrane helix</keyword>
<feature type="transmembrane region" description="Helical" evidence="1">
    <location>
        <begin position="12"/>
        <end position="36"/>
    </location>
</feature>
<feature type="transmembrane region" description="Helical" evidence="1">
    <location>
        <begin position="115"/>
        <end position="148"/>
    </location>
</feature>
<feature type="transmembrane region" description="Helical" evidence="1">
    <location>
        <begin position="337"/>
        <end position="358"/>
    </location>
</feature>
<proteinExistence type="predicted"/>
<dbReference type="Proteomes" id="UP000184474">
    <property type="component" value="Unassembled WGS sequence"/>
</dbReference>
<evidence type="ECO:0000313" key="2">
    <source>
        <dbReference type="EMBL" id="SHK17096.1"/>
    </source>
</evidence>
<gene>
    <name evidence="2" type="ORF">SAMN04488028_103239</name>
</gene>
<organism evidence="2 3">
    <name type="scientific">Reichenbachiella agariperforans</name>
    <dbReference type="NCBI Taxonomy" id="156994"/>
    <lineage>
        <taxon>Bacteria</taxon>
        <taxon>Pseudomonadati</taxon>
        <taxon>Bacteroidota</taxon>
        <taxon>Cytophagia</taxon>
        <taxon>Cytophagales</taxon>
        <taxon>Reichenbachiellaceae</taxon>
        <taxon>Reichenbachiella</taxon>
    </lineage>
</organism>
<dbReference type="EMBL" id="FRAA01000003">
    <property type="protein sequence ID" value="SHK17096.1"/>
    <property type="molecule type" value="Genomic_DNA"/>
</dbReference>
<feature type="transmembrane region" description="Helical" evidence="1">
    <location>
        <begin position="83"/>
        <end position="103"/>
    </location>
</feature>
<keyword evidence="1" id="KW-0472">Membrane</keyword>
<protein>
    <recommendedName>
        <fullName evidence="4">Dolichyl-phosphate-mannose-protein mannosyltransferase</fullName>
    </recommendedName>
</protein>
<evidence type="ECO:0008006" key="4">
    <source>
        <dbReference type="Google" id="ProtNLM"/>
    </source>
</evidence>
<dbReference type="AlphaFoldDB" id="A0A1M6QAA9"/>
<dbReference type="RefSeq" id="WP_073122272.1">
    <property type="nucleotide sequence ID" value="NZ_FRAA01000003.1"/>
</dbReference>
<feature type="transmembrane region" description="Helical" evidence="1">
    <location>
        <begin position="307"/>
        <end position="325"/>
    </location>
</feature>
<feature type="transmembrane region" description="Helical" evidence="1">
    <location>
        <begin position="283"/>
        <end position="301"/>
    </location>
</feature>
<keyword evidence="1" id="KW-0812">Transmembrane</keyword>
<evidence type="ECO:0000256" key="1">
    <source>
        <dbReference type="SAM" id="Phobius"/>
    </source>
</evidence>
<feature type="transmembrane region" description="Helical" evidence="1">
    <location>
        <begin position="203"/>
        <end position="223"/>
    </location>
</feature>
<name>A0A1M6QAA9_REIAG</name>
<reference evidence="3" key="1">
    <citation type="submission" date="2016-11" db="EMBL/GenBank/DDBJ databases">
        <authorList>
            <person name="Varghese N."/>
            <person name="Submissions S."/>
        </authorList>
    </citation>
    <scope>NUCLEOTIDE SEQUENCE [LARGE SCALE GENOMIC DNA]</scope>
    <source>
        <strain evidence="3">DSM 26134</strain>
    </source>
</reference>
<dbReference type="STRING" id="156994.SAMN04488028_103239"/>
<keyword evidence="3" id="KW-1185">Reference proteome</keyword>